<dbReference type="EMBL" id="QSTW01000013">
    <property type="protein sequence ID" value="RGM90285.1"/>
    <property type="molecule type" value="Genomic_DNA"/>
</dbReference>
<protein>
    <submittedName>
        <fullName evidence="1">Uncharacterized protein</fullName>
    </submittedName>
</protein>
<dbReference type="Proteomes" id="UP000260814">
    <property type="component" value="Unassembled WGS sequence"/>
</dbReference>
<evidence type="ECO:0000313" key="1">
    <source>
        <dbReference type="EMBL" id="RGM90285.1"/>
    </source>
</evidence>
<evidence type="ECO:0000313" key="2">
    <source>
        <dbReference type="Proteomes" id="UP000260814"/>
    </source>
</evidence>
<gene>
    <name evidence="1" type="ORF">DXB87_10315</name>
</gene>
<reference evidence="1 2" key="1">
    <citation type="submission" date="2018-08" db="EMBL/GenBank/DDBJ databases">
        <title>A genome reference for cultivated species of the human gut microbiota.</title>
        <authorList>
            <person name="Zou Y."/>
            <person name="Xue W."/>
            <person name="Luo G."/>
        </authorList>
    </citation>
    <scope>NUCLEOTIDE SEQUENCE [LARGE SCALE GENOMIC DNA]</scope>
    <source>
        <strain evidence="1 2">OM06-2</strain>
    </source>
</reference>
<dbReference type="RefSeq" id="WP_117702079.1">
    <property type="nucleotide sequence ID" value="NZ_QSTW01000013.1"/>
</dbReference>
<accession>A0A3E4Z761</accession>
<dbReference type="AlphaFoldDB" id="A0A3E4Z761"/>
<organism evidence="1 2">
    <name type="scientific">Phocaeicola plebeius</name>
    <dbReference type="NCBI Taxonomy" id="310297"/>
    <lineage>
        <taxon>Bacteria</taxon>
        <taxon>Pseudomonadati</taxon>
        <taxon>Bacteroidota</taxon>
        <taxon>Bacteroidia</taxon>
        <taxon>Bacteroidales</taxon>
        <taxon>Bacteroidaceae</taxon>
        <taxon>Phocaeicola</taxon>
    </lineage>
</organism>
<proteinExistence type="predicted"/>
<name>A0A3E4Z761_9BACT</name>
<comment type="caution">
    <text evidence="1">The sequence shown here is derived from an EMBL/GenBank/DDBJ whole genome shotgun (WGS) entry which is preliminary data.</text>
</comment>
<sequence>MKASFEDVVKATGKNFECEQSISGYYRLVCDGKIILDDSACEDVNGTEEEAKDFFAEYLLEYEVPEDKKEYRCGLCFLK</sequence>